<dbReference type="RefSeq" id="WP_152804456.1">
    <property type="nucleotide sequence ID" value="NZ_WHNX01000015.1"/>
</dbReference>
<dbReference type="Pfam" id="PF01380">
    <property type="entry name" value="SIS"/>
    <property type="match status" value="1"/>
</dbReference>
<name>A0A6A7K9J2_9FIRM</name>
<evidence type="ECO:0000256" key="1">
    <source>
        <dbReference type="ARBA" id="ARBA00009235"/>
    </source>
</evidence>
<dbReference type="NCBIfam" id="TIGR03127">
    <property type="entry name" value="RuMP_HxlB"/>
    <property type="match status" value="1"/>
</dbReference>
<protein>
    <submittedName>
        <fullName evidence="3">6-phospho-3-hexuloisomerase</fullName>
    </submittedName>
</protein>
<dbReference type="AlphaFoldDB" id="A0A6A7K9J2"/>
<evidence type="ECO:0000259" key="2">
    <source>
        <dbReference type="PROSITE" id="PS51464"/>
    </source>
</evidence>
<evidence type="ECO:0000313" key="3">
    <source>
        <dbReference type="EMBL" id="MPW26189.1"/>
    </source>
</evidence>
<dbReference type="GO" id="GO:1901135">
    <property type="term" value="P:carbohydrate derivative metabolic process"/>
    <property type="evidence" value="ECO:0007669"/>
    <property type="project" value="InterPro"/>
</dbReference>
<dbReference type="PANTHER" id="PTHR43443:SF1">
    <property type="entry name" value="3-HEXULOSE-6-PHOSPHATE ISOMERASE"/>
    <property type="match status" value="1"/>
</dbReference>
<keyword evidence="4" id="KW-1185">Reference proteome</keyword>
<sequence length="180" mass="19598">MNNAQRIITEITDVIKQVKQEEVNLLVEAIGKSKRVFVSGQGRSGFMIKSFAMRLMHIGIDSYVVGETITPSIDKDDLLIIASGSGETPSLVNTSNKAKNIGATVSMITTNNESSIAQNSTIVIELNAQSKGDESKSTVQPMGSLFEQSSLILFDAIILTLMDKMKKNGSNMYLRHANLE</sequence>
<gene>
    <name evidence="3" type="primary">hxlB</name>
    <name evidence="3" type="ORF">GC105_10350</name>
</gene>
<dbReference type="Gene3D" id="3.40.50.10490">
    <property type="entry name" value="Glucose-6-phosphate isomerase like protein, domain 1"/>
    <property type="match status" value="1"/>
</dbReference>
<dbReference type="Proteomes" id="UP000440004">
    <property type="component" value="Unassembled WGS sequence"/>
</dbReference>
<dbReference type="PANTHER" id="PTHR43443">
    <property type="entry name" value="3-HEXULOSE-6-PHOSPHATE ISOMERASE"/>
    <property type="match status" value="1"/>
</dbReference>
<dbReference type="GO" id="GO:0097367">
    <property type="term" value="F:carbohydrate derivative binding"/>
    <property type="evidence" value="ECO:0007669"/>
    <property type="project" value="InterPro"/>
</dbReference>
<dbReference type="GO" id="GO:0016853">
    <property type="term" value="F:isomerase activity"/>
    <property type="evidence" value="ECO:0007669"/>
    <property type="project" value="UniProtKB-KW"/>
</dbReference>
<keyword evidence="3" id="KW-0413">Isomerase</keyword>
<accession>A0A6A7K9J2</accession>
<dbReference type="CDD" id="cd05005">
    <property type="entry name" value="SIS_PHI"/>
    <property type="match status" value="1"/>
</dbReference>
<dbReference type="InterPro" id="IPR046348">
    <property type="entry name" value="SIS_dom_sf"/>
</dbReference>
<evidence type="ECO:0000313" key="4">
    <source>
        <dbReference type="Proteomes" id="UP000440004"/>
    </source>
</evidence>
<comment type="similarity">
    <text evidence="1">Belongs to the SIS family. PHI subfamily.</text>
</comment>
<dbReference type="InterPro" id="IPR001347">
    <property type="entry name" value="SIS_dom"/>
</dbReference>
<dbReference type="InterPro" id="IPR017552">
    <property type="entry name" value="PHI/rmpB"/>
</dbReference>
<organism evidence="3 4">
    <name type="scientific">Alkalibaculum sporogenes</name>
    <dbReference type="NCBI Taxonomy" id="2655001"/>
    <lineage>
        <taxon>Bacteria</taxon>
        <taxon>Bacillati</taxon>
        <taxon>Bacillota</taxon>
        <taxon>Clostridia</taxon>
        <taxon>Eubacteriales</taxon>
        <taxon>Eubacteriaceae</taxon>
        <taxon>Alkalibaculum</taxon>
    </lineage>
</organism>
<dbReference type="EMBL" id="WHNX01000015">
    <property type="protein sequence ID" value="MPW26189.1"/>
    <property type="molecule type" value="Genomic_DNA"/>
</dbReference>
<proteinExistence type="inferred from homology"/>
<feature type="domain" description="SIS" evidence="2">
    <location>
        <begin position="26"/>
        <end position="167"/>
    </location>
</feature>
<dbReference type="PROSITE" id="PS51464">
    <property type="entry name" value="SIS"/>
    <property type="match status" value="1"/>
</dbReference>
<dbReference type="SUPFAM" id="SSF53697">
    <property type="entry name" value="SIS domain"/>
    <property type="match status" value="1"/>
</dbReference>
<comment type="caution">
    <text evidence="3">The sequence shown here is derived from an EMBL/GenBank/DDBJ whole genome shotgun (WGS) entry which is preliminary data.</text>
</comment>
<reference evidence="3 4" key="1">
    <citation type="submission" date="2019-10" db="EMBL/GenBank/DDBJ databases">
        <title>Alkalibaculum tamaniensis sp.nov., a new alkaliphilic acetogen, isolated on methoxylated aromatics from a mud volcano.</title>
        <authorList>
            <person name="Khomyakova M.A."/>
            <person name="Merkel A.Y."/>
            <person name="Bonch-Osmolovskaya E.A."/>
            <person name="Slobodkin A.I."/>
        </authorList>
    </citation>
    <scope>NUCLEOTIDE SEQUENCE [LARGE SCALE GENOMIC DNA]</scope>
    <source>
        <strain evidence="3 4">M08DMB</strain>
    </source>
</reference>